<dbReference type="PANTHER" id="PTHR30055">
    <property type="entry name" value="HTH-TYPE TRANSCRIPTIONAL REGULATOR RUTR"/>
    <property type="match status" value="1"/>
</dbReference>
<evidence type="ECO:0000256" key="1">
    <source>
        <dbReference type="ARBA" id="ARBA00023015"/>
    </source>
</evidence>
<dbReference type="InterPro" id="IPR009057">
    <property type="entry name" value="Homeodomain-like_sf"/>
</dbReference>
<feature type="domain" description="HTH tetR-type" evidence="5">
    <location>
        <begin position="13"/>
        <end position="73"/>
    </location>
</feature>
<evidence type="ECO:0000256" key="2">
    <source>
        <dbReference type="ARBA" id="ARBA00023125"/>
    </source>
</evidence>
<evidence type="ECO:0000259" key="5">
    <source>
        <dbReference type="PROSITE" id="PS50977"/>
    </source>
</evidence>
<keyword evidence="7" id="KW-1185">Reference proteome</keyword>
<evidence type="ECO:0000313" key="6">
    <source>
        <dbReference type="EMBL" id="MDN4524981.1"/>
    </source>
</evidence>
<dbReference type="PRINTS" id="PR00455">
    <property type="entry name" value="HTHTETR"/>
</dbReference>
<feature type="DNA-binding region" description="H-T-H motif" evidence="4">
    <location>
        <begin position="36"/>
        <end position="55"/>
    </location>
</feature>
<evidence type="ECO:0000256" key="3">
    <source>
        <dbReference type="ARBA" id="ARBA00023163"/>
    </source>
</evidence>
<dbReference type="InterPro" id="IPR036271">
    <property type="entry name" value="Tet_transcr_reg_TetR-rel_C_sf"/>
</dbReference>
<dbReference type="EMBL" id="JAUHTR010000005">
    <property type="protein sequence ID" value="MDN4524981.1"/>
    <property type="molecule type" value="Genomic_DNA"/>
</dbReference>
<dbReference type="SUPFAM" id="SSF48498">
    <property type="entry name" value="Tetracyclin repressor-like, C-terminal domain"/>
    <property type="match status" value="1"/>
</dbReference>
<gene>
    <name evidence="6" type="ORF">QYB97_10865</name>
</gene>
<accession>A0ABT8HW28</accession>
<organism evidence="6 7">
    <name type="scientific">Fictibacillus fluitans</name>
    <dbReference type="NCBI Taxonomy" id="3058422"/>
    <lineage>
        <taxon>Bacteria</taxon>
        <taxon>Bacillati</taxon>
        <taxon>Bacillota</taxon>
        <taxon>Bacilli</taxon>
        <taxon>Bacillales</taxon>
        <taxon>Fictibacillaceae</taxon>
        <taxon>Fictibacillus</taxon>
    </lineage>
</organism>
<dbReference type="InterPro" id="IPR050109">
    <property type="entry name" value="HTH-type_TetR-like_transc_reg"/>
</dbReference>
<dbReference type="PANTHER" id="PTHR30055:SF234">
    <property type="entry name" value="HTH-TYPE TRANSCRIPTIONAL REGULATOR BETI"/>
    <property type="match status" value="1"/>
</dbReference>
<dbReference type="Pfam" id="PF00440">
    <property type="entry name" value="TetR_N"/>
    <property type="match status" value="1"/>
</dbReference>
<dbReference type="RefSeq" id="WP_301166026.1">
    <property type="nucleotide sequence ID" value="NZ_JAUHTR010000005.1"/>
</dbReference>
<keyword evidence="1" id="KW-0805">Transcription regulation</keyword>
<reference evidence="6" key="1">
    <citation type="submission" date="2023-07" db="EMBL/GenBank/DDBJ databases">
        <title>Fictibacillus sp. isolated from freshwater pond.</title>
        <authorList>
            <person name="Kirdat K."/>
            <person name="Bhat A."/>
            <person name="Mourya A."/>
            <person name="Yadav A."/>
        </authorList>
    </citation>
    <scope>NUCLEOTIDE SEQUENCE</scope>
    <source>
        <strain evidence="6">NE201</strain>
    </source>
</reference>
<dbReference type="Gene3D" id="1.10.10.60">
    <property type="entry name" value="Homeodomain-like"/>
    <property type="match status" value="1"/>
</dbReference>
<protein>
    <submittedName>
        <fullName evidence="6">TetR/AcrR family transcriptional regulator</fullName>
    </submittedName>
</protein>
<evidence type="ECO:0000313" key="7">
    <source>
        <dbReference type="Proteomes" id="UP001172721"/>
    </source>
</evidence>
<keyword evidence="3" id="KW-0804">Transcription</keyword>
<dbReference type="SUPFAM" id="SSF46689">
    <property type="entry name" value="Homeodomain-like"/>
    <property type="match status" value="1"/>
</dbReference>
<name>A0ABT8HW28_9BACL</name>
<proteinExistence type="predicted"/>
<dbReference type="InterPro" id="IPR001647">
    <property type="entry name" value="HTH_TetR"/>
</dbReference>
<evidence type="ECO:0000256" key="4">
    <source>
        <dbReference type="PROSITE-ProRule" id="PRU00335"/>
    </source>
</evidence>
<dbReference type="PROSITE" id="PS50977">
    <property type="entry name" value="HTH_TETR_2"/>
    <property type="match status" value="1"/>
</dbReference>
<keyword evidence="2 4" id="KW-0238">DNA-binding</keyword>
<dbReference type="Gene3D" id="1.10.357.10">
    <property type="entry name" value="Tetracycline Repressor, domain 2"/>
    <property type="match status" value="1"/>
</dbReference>
<dbReference type="Proteomes" id="UP001172721">
    <property type="component" value="Unassembled WGS sequence"/>
</dbReference>
<sequence>MPLNEEQLQQKRDERREQILSAALKVFARRGLIGAKMSMISEEAGISQGLMYRYFSSKDELFITLVERAIQGSIEGTRQIHQMPGSPLEKLTKLTELILDEEGQLYFLLMHQVRTSDEVPEKAKGLLEYASMDLYIDMLKPVFEEGQKNGELAEGDISELISCYFTVISGLMTLNIPKTQGFQLPRVELLMRIFTRSQ</sequence>
<comment type="caution">
    <text evidence="6">The sequence shown here is derived from an EMBL/GenBank/DDBJ whole genome shotgun (WGS) entry which is preliminary data.</text>
</comment>